<evidence type="ECO:0000313" key="4">
    <source>
        <dbReference type="Proteomes" id="UP000001555"/>
    </source>
</evidence>
<feature type="chain" id="PRO_5014568240" description="Nuclease HARBI1" evidence="1">
    <location>
        <begin position="19"/>
        <end position="78"/>
    </location>
</feature>
<keyword evidence="4" id="KW-1185">Reference proteome</keyword>
<dbReference type="InParanoid" id="B7Q6F8"/>
<dbReference type="AlphaFoldDB" id="B7Q6F8"/>
<accession>B7Q6F8</accession>
<reference evidence="2 4" key="1">
    <citation type="submission" date="2008-03" db="EMBL/GenBank/DDBJ databases">
        <title>Annotation of Ixodes scapularis.</title>
        <authorList>
            <consortium name="Ixodes scapularis Genome Project Consortium"/>
            <person name="Caler E."/>
            <person name="Hannick L.I."/>
            <person name="Bidwell S."/>
            <person name="Joardar V."/>
            <person name="Thiagarajan M."/>
            <person name="Amedeo P."/>
            <person name="Galinsky K.J."/>
            <person name="Schobel S."/>
            <person name="Inman J."/>
            <person name="Hostetler J."/>
            <person name="Miller J."/>
            <person name="Hammond M."/>
            <person name="Megy K."/>
            <person name="Lawson D."/>
            <person name="Kodira C."/>
            <person name="Sutton G."/>
            <person name="Meyer J."/>
            <person name="Hill C.A."/>
            <person name="Birren B."/>
            <person name="Nene V."/>
            <person name="Collins F."/>
            <person name="Alarcon-Chaidez F."/>
            <person name="Wikel S."/>
            <person name="Strausberg R."/>
        </authorList>
    </citation>
    <scope>NUCLEOTIDE SEQUENCE [LARGE SCALE GENOMIC DNA]</scope>
    <source>
        <strain evidence="4">Wikel</strain>
        <strain evidence="2">Wikel colony</strain>
    </source>
</reference>
<feature type="signal peptide" evidence="1">
    <location>
        <begin position="1"/>
        <end position="18"/>
    </location>
</feature>
<name>B7Q6F8_IXOSC</name>
<keyword evidence="1" id="KW-0732">Signal</keyword>
<reference evidence="3" key="2">
    <citation type="submission" date="2020-05" db="UniProtKB">
        <authorList>
            <consortium name="EnsemblMetazoa"/>
        </authorList>
    </citation>
    <scope>IDENTIFICATION</scope>
    <source>
        <strain evidence="3">wikel</strain>
    </source>
</reference>
<organism>
    <name type="scientific">Ixodes scapularis</name>
    <name type="common">Black-legged tick</name>
    <name type="synonym">Deer tick</name>
    <dbReference type="NCBI Taxonomy" id="6945"/>
    <lineage>
        <taxon>Eukaryota</taxon>
        <taxon>Metazoa</taxon>
        <taxon>Ecdysozoa</taxon>
        <taxon>Arthropoda</taxon>
        <taxon>Chelicerata</taxon>
        <taxon>Arachnida</taxon>
        <taxon>Acari</taxon>
        <taxon>Parasitiformes</taxon>
        <taxon>Ixodida</taxon>
        <taxon>Ixodoidea</taxon>
        <taxon>Ixodidae</taxon>
        <taxon>Ixodinae</taxon>
        <taxon>Ixodes</taxon>
    </lineage>
</organism>
<dbReference type="VEuPathDB" id="VectorBase:ISCI021180"/>
<protein>
    <recommendedName>
        <fullName evidence="5">Nuclease HARBI1</fullName>
    </recommendedName>
</protein>
<dbReference type="Proteomes" id="UP000001555">
    <property type="component" value="Unassembled WGS sequence"/>
</dbReference>
<evidence type="ECO:0000313" key="2">
    <source>
        <dbReference type="EMBL" id="EEC14430.1"/>
    </source>
</evidence>
<dbReference type="EnsemblMetazoa" id="ISCW021180-RA">
    <property type="protein sequence ID" value="ISCW021180-PA"/>
    <property type="gene ID" value="ISCW021180"/>
</dbReference>
<sequence length="78" mass="8966">MSKFIIACCVLHNLCIDAWDTEIREAEVEEQRRQELLRLDSRGSPKVDLPGTYLSDAALRVLGRFKRDRLVSFLFPTG</sequence>
<proteinExistence type="predicted"/>
<dbReference type="EMBL" id="ABJB010176660">
    <property type="status" value="NOT_ANNOTATED_CDS"/>
    <property type="molecule type" value="Genomic_DNA"/>
</dbReference>
<gene>
    <name evidence="2" type="ORF">IscW_ISCW021180</name>
</gene>
<evidence type="ECO:0008006" key="5">
    <source>
        <dbReference type="Google" id="ProtNLM"/>
    </source>
</evidence>
<dbReference type="OrthoDB" id="2668416at2759"/>
<evidence type="ECO:0000313" key="3">
    <source>
        <dbReference type="EnsemblMetazoa" id="ISCW021180-PA"/>
    </source>
</evidence>
<dbReference type="PaxDb" id="6945-B7Q6F8"/>
<dbReference type="HOGENOM" id="CLU_2624752_0_0_1"/>
<evidence type="ECO:0000256" key="1">
    <source>
        <dbReference type="SAM" id="SignalP"/>
    </source>
</evidence>
<dbReference type="VEuPathDB" id="VectorBase:ISCW021180"/>
<dbReference type="VEuPathDB" id="VectorBase:ISCP_024322"/>
<dbReference type="EMBL" id="DS867245">
    <property type="protein sequence ID" value="EEC14430.1"/>
    <property type="molecule type" value="Genomic_DNA"/>
</dbReference>